<evidence type="ECO:0000313" key="2">
    <source>
        <dbReference type="Proteomes" id="UP001529510"/>
    </source>
</evidence>
<feature type="non-terminal residue" evidence="1">
    <location>
        <position position="1"/>
    </location>
</feature>
<proteinExistence type="predicted"/>
<dbReference type="InterPro" id="IPR036397">
    <property type="entry name" value="RNaseH_sf"/>
</dbReference>
<feature type="non-terminal residue" evidence="1">
    <location>
        <position position="51"/>
    </location>
</feature>
<comment type="caution">
    <text evidence="1">The sequence shown here is derived from an EMBL/GenBank/DDBJ whole genome shotgun (WGS) entry which is preliminary data.</text>
</comment>
<evidence type="ECO:0000313" key="1">
    <source>
        <dbReference type="EMBL" id="KAL0164260.1"/>
    </source>
</evidence>
<organism evidence="1 2">
    <name type="scientific">Cirrhinus mrigala</name>
    <name type="common">Mrigala</name>
    <dbReference type="NCBI Taxonomy" id="683832"/>
    <lineage>
        <taxon>Eukaryota</taxon>
        <taxon>Metazoa</taxon>
        <taxon>Chordata</taxon>
        <taxon>Craniata</taxon>
        <taxon>Vertebrata</taxon>
        <taxon>Euteleostomi</taxon>
        <taxon>Actinopterygii</taxon>
        <taxon>Neopterygii</taxon>
        <taxon>Teleostei</taxon>
        <taxon>Ostariophysi</taxon>
        <taxon>Cypriniformes</taxon>
        <taxon>Cyprinidae</taxon>
        <taxon>Labeoninae</taxon>
        <taxon>Labeonini</taxon>
        <taxon>Cirrhinus</taxon>
    </lineage>
</organism>
<reference evidence="1 2" key="1">
    <citation type="submission" date="2024-05" db="EMBL/GenBank/DDBJ databases">
        <title>Genome sequencing and assembly of Indian major carp, Cirrhinus mrigala (Hamilton, 1822).</title>
        <authorList>
            <person name="Mohindra V."/>
            <person name="Chowdhury L.M."/>
            <person name="Lal K."/>
            <person name="Jena J.K."/>
        </authorList>
    </citation>
    <scope>NUCLEOTIDE SEQUENCE [LARGE SCALE GENOMIC DNA]</scope>
    <source>
        <strain evidence="1">CM1030</strain>
        <tissue evidence="1">Blood</tissue>
    </source>
</reference>
<name>A0ABD0NSP0_CIRMR</name>
<dbReference type="Proteomes" id="UP001529510">
    <property type="component" value="Unassembled WGS sequence"/>
</dbReference>
<gene>
    <name evidence="1" type="ORF">M9458_040013</name>
</gene>
<accession>A0ABD0NSP0</accession>
<keyword evidence="2" id="KW-1185">Reference proteome</keyword>
<sequence>SRPDCSRRNRLEWANAYSRWRLALWRGVLFTEESWFSLYRGDGRQRVWRRV</sequence>
<dbReference type="EMBL" id="JAMKFB020000020">
    <property type="protein sequence ID" value="KAL0164260.1"/>
    <property type="molecule type" value="Genomic_DNA"/>
</dbReference>
<dbReference type="Gene3D" id="3.30.420.10">
    <property type="entry name" value="Ribonuclease H-like superfamily/Ribonuclease H"/>
    <property type="match status" value="1"/>
</dbReference>
<dbReference type="AlphaFoldDB" id="A0ABD0NSP0"/>
<protein>
    <submittedName>
        <fullName evidence="1">Uncharacterized protein</fullName>
    </submittedName>
</protein>